<dbReference type="Gramene" id="KMS91405">
    <property type="protein sequence ID" value="KMS91405"/>
    <property type="gene ID" value="BVRB_033450"/>
</dbReference>
<evidence type="ECO:0000313" key="2">
    <source>
        <dbReference type="Proteomes" id="UP000035740"/>
    </source>
</evidence>
<feature type="non-terminal residue" evidence="1">
    <location>
        <position position="1"/>
    </location>
</feature>
<evidence type="ECO:0000313" key="1">
    <source>
        <dbReference type="EMBL" id="KMS91405.1"/>
    </source>
</evidence>
<sequence>SAVVVRPDGPVEVEFKSTTRSEHLQRVRSELGVPGVDCEGIPCFIPGYRLTAYISAHQGHDLHRFPTNRLMMQLVNRPILGSAVIFDEKPEDADDEGEDGDQAYHKDFTLNELSKCIDIKQRSMRK</sequence>
<dbReference type="AlphaFoldDB" id="A0A0J8DLM0"/>
<protein>
    <submittedName>
        <fullName evidence="1">Uncharacterized protein</fullName>
    </submittedName>
</protein>
<accession>A0A0J8DLM0</accession>
<dbReference type="EMBL" id="KQ105249">
    <property type="protein sequence ID" value="KMS91405.1"/>
    <property type="molecule type" value="Genomic_DNA"/>
</dbReference>
<organism evidence="1 2">
    <name type="scientific">Beta vulgaris subsp. vulgaris</name>
    <name type="common">Beet</name>
    <dbReference type="NCBI Taxonomy" id="3555"/>
    <lineage>
        <taxon>Eukaryota</taxon>
        <taxon>Viridiplantae</taxon>
        <taxon>Streptophyta</taxon>
        <taxon>Embryophyta</taxon>
        <taxon>Tracheophyta</taxon>
        <taxon>Spermatophyta</taxon>
        <taxon>Magnoliopsida</taxon>
        <taxon>eudicotyledons</taxon>
        <taxon>Gunneridae</taxon>
        <taxon>Pentapetalae</taxon>
        <taxon>Caryophyllales</taxon>
        <taxon>Chenopodiaceae</taxon>
        <taxon>Betoideae</taxon>
        <taxon>Beta</taxon>
    </lineage>
</organism>
<reference evidence="1 2" key="1">
    <citation type="journal article" date="2014" name="Nature">
        <title>The genome of the recently domesticated crop plant sugar beet (Beta vulgaris).</title>
        <authorList>
            <person name="Dohm J.C."/>
            <person name="Minoche A.E."/>
            <person name="Holtgrawe D."/>
            <person name="Capella-Gutierrez S."/>
            <person name="Zakrzewski F."/>
            <person name="Tafer H."/>
            <person name="Rupp O."/>
            <person name="Sorensen T.R."/>
            <person name="Stracke R."/>
            <person name="Reinhardt R."/>
            <person name="Goesmann A."/>
            <person name="Kraft T."/>
            <person name="Schulz B."/>
            <person name="Stadler P.F."/>
            <person name="Schmidt T."/>
            <person name="Gabaldon T."/>
            <person name="Lehrach H."/>
            <person name="Weisshaar B."/>
            <person name="Himmelbauer H."/>
        </authorList>
    </citation>
    <scope>NUCLEOTIDE SEQUENCE [LARGE SCALE GENOMIC DNA]</scope>
    <source>
        <tissue evidence="1">Taproot</tissue>
    </source>
</reference>
<dbReference type="Proteomes" id="UP000035740">
    <property type="component" value="Unassembled WGS sequence"/>
</dbReference>
<proteinExistence type="predicted"/>
<gene>
    <name evidence="1" type="ORF">BVRB_033450</name>
</gene>
<keyword evidence="2" id="KW-1185">Reference proteome</keyword>
<name>A0A0J8DLM0_BETVV</name>